<evidence type="ECO:0000256" key="7">
    <source>
        <dbReference type="ARBA" id="ARBA00022792"/>
    </source>
</evidence>
<comment type="function">
    <text evidence="1">Accessory subunit of the mitochondrial membrane respiratory chain NADH dehydrogenase (Complex I), that is believed not to be involved in catalysis. Complex I functions in the transfer of electrons from NADH to the respiratory chain. The immediate electron acceptor for the enzyme is believed to be ubiquinone.</text>
</comment>
<dbReference type="GO" id="GO:0005758">
    <property type="term" value="C:mitochondrial intermembrane space"/>
    <property type="evidence" value="ECO:0007669"/>
    <property type="project" value="UniProtKB-SubCell"/>
</dbReference>
<evidence type="ECO:0000256" key="6">
    <source>
        <dbReference type="ARBA" id="ARBA00022660"/>
    </source>
</evidence>
<dbReference type="OrthoDB" id="6234300at2759"/>
<keyword evidence="7" id="KW-0999">Mitochondrion inner membrane</keyword>
<dbReference type="Pfam" id="PF10200">
    <property type="entry name" value="Ndufs5"/>
    <property type="match status" value="1"/>
</dbReference>
<dbReference type="CTD" id="20328768"/>
<keyword evidence="6" id="KW-0679">Respiratory chain</keyword>
<keyword evidence="5" id="KW-0813">Transport</keyword>
<dbReference type="GeneID" id="20328768"/>
<name>A0A074Z8U8_OPIVI</name>
<sequence>MSTYGSVQSYSILYLQLMAYVETNPERLNQLNQEAKQKENKKLNLIDSPFDVLDSFIDGNYGSKKPYEVGKYYVFSQGFPYSYKPGGNFLHRPLLDLPALYLGMTWFTMQGPYKPKFCQIMERDFYRCVTRVGLQNTEKLCKIYWDDLLECQTNDKSSKRARYMKKIRMQKKLPPISDIPYGAYAHKGW</sequence>
<keyword evidence="8" id="KW-0249">Electron transport</keyword>
<dbReference type="AlphaFoldDB" id="A0A074Z8U8"/>
<evidence type="ECO:0000256" key="12">
    <source>
        <dbReference type="PIRSR" id="PIRSR619342-50"/>
    </source>
</evidence>
<evidence type="ECO:0000256" key="11">
    <source>
        <dbReference type="ARBA" id="ARBA00023157"/>
    </source>
</evidence>
<evidence type="ECO:0000256" key="4">
    <source>
        <dbReference type="ARBA" id="ARBA00007372"/>
    </source>
</evidence>
<keyword evidence="9" id="KW-0496">Mitochondrion</keyword>
<accession>A0A074Z8U8</accession>
<feature type="disulfide bond" evidence="12">
    <location>
        <begin position="118"/>
        <end position="151"/>
    </location>
</feature>
<evidence type="ECO:0000256" key="3">
    <source>
        <dbReference type="ARBA" id="ARBA00004637"/>
    </source>
</evidence>
<dbReference type="Proteomes" id="UP000054324">
    <property type="component" value="Unassembled WGS sequence"/>
</dbReference>
<dbReference type="KEGG" id="ovi:T265_14602"/>
<keyword evidence="14" id="KW-1185">Reference proteome</keyword>
<evidence type="ECO:0000256" key="9">
    <source>
        <dbReference type="ARBA" id="ARBA00023128"/>
    </source>
</evidence>
<dbReference type="GO" id="GO:0005743">
    <property type="term" value="C:mitochondrial inner membrane"/>
    <property type="evidence" value="ECO:0007669"/>
    <property type="project" value="UniProtKB-SubCell"/>
</dbReference>
<evidence type="ECO:0000256" key="1">
    <source>
        <dbReference type="ARBA" id="ARBA00003195"/>
    </source>
</evidence>
<keyword evidence="10" id="KW-0472">Membrane</keyword>
<protein>
    <submittedName>
        <fullName evidence="13">Uncharacterized protein</fullName>
    </submittedName>
</protein>
<evidence type="ECO:0000256" key="5">
    <source>
        <dbReference type="ARBA" id="ARBA00022448"/>
    </source>
</evidence>
<keyword evidence="11 12" id="KW-1015">Disulfide bond</keyword>
<feature type="disulfide bond" evidence="12">
    <location>
        <begin position="128"/>
        <end position="141"/>
    </location>
</feature>
<dbReference type="RefSeq" id="XP_009172634.1">
    <property type="nucleotide sequence ID" value="XM_009174370.1"/>
</dbReference>
<evidence type="ECO:0000256" key="2">
    <source>
        <dbReference type="ARBA" id="ARBA00004569"/>
    </source>
</evidence>
<dbReference type="InterPro" id="IPR019342">
    <property type="entry name" value="NADH_UbQ_OxRdtase_FeS-su5"/>
</dbReference>
<organism evidence="13 14">
    <name type="scientific">Opisthorchis viverrini</name>
    <name type="common">Southeast Asian liver fluke</name>
    <dbReference type="NCBI Taxonomy" id="6198"/>
    <lineage>
        <taxon>Eukaryota</taxon>
        <taxon>Metazoa</taxon>
        <taxon>Spiralia</taxon>
        <taxon>Lophotrochozoa</taxon>
        <taxon>Platyhelminthes</taxon>
        <taxon>Trematoda</taxon>
        <taxon>Digenea</taxon>
        <taxon>Opisthorchiida</taxon>
        <taxon>Opisthorchiata</taxon>
        <taxon>Opisthorchiidae</taxon>
        <taxon>Opisthorchis</taxon>
    </lineage>
</organism>
<evidence type="ECO:0000256" key="10">
    <source>
        <dbReference type="ARBA" id="ARBA00023136"/>
    </source>
</evidence>
<evidence type="ECO:0000313" key="13">
    <source>
        <dbReference type="EMBL" id="KER23631.1"/>
    </source>
</evidence>
<reference evidence="13 14" key="1">
    <citation type="submission" date="2013-11" db="EMBL/GenBank/DDBJ databases">
        <title>Opisthorchis viverrini - life in the bile duct.</title>
        <authorList>
            <person name="Young N.D."/>
            <person name="Nagarajan N."/>
            <person name="Lin S.J."/>
            <person name="Korhonen P.K."/>
            <person name="Jex A.R."/>
            <person name="Hall R.S."/>
            <person name="Safavi-Hemami H."/>
            <person name="Kaewkong W."/>
            <person name="Bertrand D."/>
            <person name="Gao S."/>
            <person name="Seet Q."/>
            <person name="Wongkham S."/>
            <person name="Teh B.T."/>
            <person name="Wongkham C."/>
            <person name="Intapan P.M."/>
            <person name="Maleewong W."/>
            <person name="Yang X."/>
            <person name="Hu M."/>
            <person name="Wang Z."/>
            <person name="Hofmann A."/>
            <person name="Sternberg P.W."/>
            <person name="Tan P."/>
            <person name="Wang J."/>
            <person name="Gasser R.B."/>
        </authorList>
    </citation>
    <scope>NUCLEOTIDE SEQUENCE [LARGE SCALE GENOMIC DNA]</scope>
</reference>
<gene>
    <name evidence="13" type="ORF">T265_14602</name>
</gene>
<evidence type="ECO:0000256" key="8">
    <source>
        <dbReference type="ARBA" id="ARBA00022982"/>
    </source>
</evidence>
<proteinExistence type="inferred from homology"/>
<dbReference type="EMBL" id="KL596842">
    <property type="protein sequence ID" value="KER23631.1"/>
    <property type="molecule type" value="Genomic_DNA"/>
</dbReference>
<comment type="subcellular location">
    <subcellularLocation>
        <location evidence="3">Mitochondrion inner membrane</location>
        <topology evidence="3">Peripheral membrane protein</topology>
    </subcellularLocation>
    <subcellularLocation>
        <location evidence="2">Mitochondrion intermembrane space</location>
    </subcellularLocation>
</comment>
<comment type="similarity">
    <text evidence="4">Belongs to the complex I NDUFS5 subunit family.</text>
</comment>
<evidence type="ECO:0000313" key="14">
    <source>
        <dbReference type="Proteomes" id="UP000054324"/>
    </source>
</evidence>